<dbReference type="GO" id="GO:0005506">
    <property type="term" value="F:iron ion binding"/>
    <property type="evidence" value="ECO:0007669"/>
    <property type="project" value="InterPro"/>
</dbReference>
<keyword evidence="10 12" id="KW-0472">Membrane</keyword>
<evidence type="ECO:0000256" key="4">
    <source>
        <dbReference type="ARBA" id="ARBA00022692"/>
    </source>
</evidence>
<dbReference type="GO" id="GO:0016020">
    <property type="term" value="C:membrane"/>
    <property type="evidence" value="ECO:0007669"/>
    <property type="project" value="UniProtKB-SubCell"/>
</dbReference>
<dbReference type="InterPro" id="IPR017972">
    <property type="entry name" value="Cyt_P450_CS"/>
</dbReference>
<dbReference type="OrthoDB" id="2789670at2759"/>
<keyword evidence="8 11" id="KW-0408">Iron</keyword>
<dbReference type="PRINTS" id="PR00385">
    <property type="entry name" value="P450"/>
</dbReference>
<keyword evidence="7" id="KW-0560">Oxidoreductase</keyword>
<dbReference type="GO" id="GO:0016705">
    <property type="term" value="F:oxidoreductase activity, acting on paired donors, with incorporation or reduction of molecular oxygen"/>
    <property type="evidence" value="ECO:0007669"/>
    <property type="project" value="InterPro"/>
</dbReference>
<evidence type="ECO:0000256" key="5">
    <source>
        <dbReference type="ARBA" id="ARBA00022723"/>
    </source>
</evidence>
<dbReference type="FunFam" id="1.10.630.10:FF:000007">
    <property type="entry name" value="Cytochrome P450 76C4"/>
    <property type="match status" value="2"/>
</dbReference>
<dbReference type="SUPFAM" id="SSF48264">
    <property type="entry name" value="Cytochrome P450"/>
    <property type="match status" value="3"/>
</dbReference>
<comment type="caution">
    <text evidence="13">The sequence shown here is derived from an EMBL/GenBank/DDBJ whole genome shotgun (WGS) entry which is preliminary data.</text>
</comment>
<accession>A0A9J6AA99</accession>
<evidence type="ECO:0000256" key="8">
    <source>
        <dbReference type="ARBA" id="ARBA00023004"/>
    </source>
</evidence>
<comment type="similarity">
    <text evidence="2">Belongs to the cytochrome P450 family.</text>
</comment>
<protein>
    <recommendedName>
        <fullName evidence="15">Geraniol 10-hydroxylase</fullName>
    </recommendedName>
</protein>
<evidence type="ECO:0000256" key="11">
    <source>
        <dbReference type="PIRSR" id="PIRSR602401-1"/>
    </source>
</evidence>
<evidence type="ECO:0000256" key="10">
    <source>
        <dbReference type="ARBA" id="ARBA00023136"/>
    </source>
</evidence>
<reference evidence="13 14" key="1">
    <citation type="submission" date="2020-09" db="EMBL/GenBank/DDBJ databases">
        <title>De no assembly of potato wild relative species, Solanum commersonii.</title>
        <authorList>
            <person name="Cho K."/>
        </authorList>
    </citation>
    <scope>NUCLEOTIDE SEQUENCE [LARGE SCALE GENOMIC DNA]</scope>
    <source>
        <strain evidence="13">LZ3.2</strain>
        <tissue evidence="13">Leaf</tissue>
    </source>
</reference>
<dbReference type="PANTHER" id="PTHR47950:SF4">
    <property type="entry name" value="GERANIOL 8-HYDROXYLASE-LIKE"/>
    <property type="match status" value="1"/>
</dbReference>
<dbReference type="InterPro" id="IPR002401">
    <property type="entry name" value="Cyt_P450_E_grp-I"/>
</dbReference>
<comment type="subcellular location">
    <subcellularLocation>
        <location evidence="1">Membrane</location>
    </subcellularLocation>
</comment>
<dbReference type="EMBL" id="JACXVP010000002">
    <property type="protein sequence ID" value="KAG5621401.1"/>
    <property type="molecule type" value="Genomic_DNA"/>
</dbReference>
<evidence type="ECO:0000256" key="1">
    <source>
        <dbReference type="ARBA" id="ARBA00004370"/>
    </source>
</evidence>
<dbReference type="Gene3D" id="1.10.630.10">
    <property type="entry name" value="Cytochrome P450"/>
    <property type="match status" value="3"/>
</dbReference>
<dbReference type="GO" id="GO:0020037">
    <property type="term" value="F:heme binding"/>
    <property type="evidence" value="ECO:0007669"/>
    <property type="project" value="InterPro"/>
</dbReference>
<evidence type="ECO:0000256" key="2">
    <source>
        <dbReference type="ARBA" id="ARBA00010617"/>
    </source>
</evidence>
<dbReference type="PROSITE" id="PS00086">
    <property type="entry name" value="CYTOCHROME_P450"/>
    <property type="match status" value="2"/>
</dbReference>
<evidence type="ECO:0000256" key="3">
    <source>
        <dbReference type="ARBA" id="ARBA00022617"/>
    </source>
</evidence>
<keyword evidence="14" id="KW-1185">Reference proteome</keyword>
<feature type="transmembrane region" description="Helical" evidence="12">
    <location>
        <begin position="952"/>
        <end position="970"/>
    </location>
</feature>
<gene>
    <name evidence="13" type="ORF">H5410_006619</name>
</gene>
<keyword evidence="6 12" id="KW-1133">Transmembrane helix</keyword>
<comment type="cofactor">
    <cofactor evidence="11">
        <name>heme</name>
        <dbReference type="ChEBI" id="CHEBI:30413"/>
    </cofactor>
</comment>
<dbReference type="Proteomes" id="UP000824120">
    <property type="component" value="Chromosome 2"/>
</dbReference>
<dbReference type="InterPro" id="IPR036396">
    <property type="entry name" value="Cyt_P450_sf"/>
</dbReference>
<evidence type="ECO:0000256" key="9">
    <source>
        <dbReference type="ARBA" id="ARBA00023033"/>
    </source>
</evidence>
<proteinExistence type="inferred from homology"/>
<organism evidence="13 14">
    <name type="scientific">Solanum commersonii</name>
    <name type="common">Commerson's wild potato</name>
    <name type="synonym">Commerson's nightshade</name>
    <dbReference type="NCBI Taxonomy" id="4109"/>
    <lineage>
        <taxon>Eukaryota</taxon>
        <taxon>Viridiplantae</taxon>
        <taxon>Streptophyta</taxon>
        <taxon>Embryophyta</taxon>
        <taxon>Tracheophyta</taxon>
        <taxon>Spermatophyta</taxon>
        <taxon>Magnoliopsida</taxon>
        <taxon>eudicotyledons</taxon>
        <taxon>Gunneridae</taxon>
        <taxon>Pentapetalae</taxon>
        <taxon>asterids</taxon>
        <taxon>lamiids</taxon>
        <taxon>Solanales</taxon>
        <taxon>Solanaceae</taxon>
        <taxon>Solanoideae</taxon>
        <taxon>Solaneae</taxon>
        <taxon>Solanum</taxon>
    </lineage>
</organism>
<keyword evidence="9" id="KW-0503">Monooxygenase</keyword>
<evidence type="ECO:0000256" key="12">
    <source>
        <dbReference type="SAM" id="Phobius"/>
    </source>
</evidence>
<name>A0A9J6AA99_SOLCO</name>
<dbReference type="PANTHER" id="PTHR47950">
    <property type="entry name" value="CYTOCHROME P450, FAMILY 76, SUBFAMILY C, POLYPEPTIDE 5-RELATED"/>
    <property type="match status" value="1"/>
</dbReference>
<dbReference type="GO" id="GO:0004497">
    <property type="term" value="F:monooxygenase activity"/>
    <property type="evidence" value="ECO:0007669"/>
    <property type="project" value="UniProtKB-KW"/>
</dbReference>
<dbReference type="CDD" id="cd11073">
    <property type="entry name" value="CYP76-like"/>
    <property type="match status" value="2"/>
</dbReference>
<keyword evidence="3 11" id="KW-0349">Heme</keyword>
<evidence type="ECO:0000256" key="6">
    <source>
        <dbReference type="ARBA" id="ARBA00022989"/>
    </source>
</evidence>
<evidence type="ECO:0000313" key="13">
    <source>
        <dbReference type="EMBL" id="KAG5621401.1"/>
    </source>
</evidence>
<dbReference type="PRINTS" id="PR00463">
    <property type="entry name" value="EP450I"/>
</dbReference>
<evidence type="ECO:0000256" key="7">
    <source>
        <dbReference type="ARBA" id="ARBA00023002"/>
    </source>
</evidence>
<dbReference type="Pfam" id="PF00067">
    <property type="entry name" value="p450"/>
    <property type="match status" value="3"/>
</dbReference>
<keyword evidence="4 12" id="KW-0812">Transmembrane</keyword>
<evidence type="ECO:0000313" key="14">
    <source>
        <dbReference type="Proteomes" id="UP000824120"/>
    </source>
</evidence>
<feature type="binding site" description="axial binding residue" evidence="11">
    <location>
        <position position="427"/>
    </location>
    <ligand>
        <name>heme</name>
        <dbReference type="ChEBI" id="CHEBI:30413"/>
    </ligand>
    <ligandPart>
        <name>Fe</name>
        <dbReference type="ChEBI" id="CHEBI:18248"/>
    </ligandPart>
</feature>
<sequence length="1034" mass="117164">MDYINILLGLLFVWILVRGVFISLRRAKRVAPGPFPLPIIGNLHLLGDKPHISLTQLAKKYGTIMNLKFGQINAVVISSPLLAKEVMQKQDLAFSNRFVIDALRACNHNEFSVVWLPVNNSQWRTLRKIMNSHIFSASEDKKIQELIDYCHKSSKVGEAVDIGRAAFRTSLNLLSNTIFSKDLTDPFSNSAKEFKELVWKIMVEVGKPNLVDYFPFLKKIDPQGIRRRSTDYFTKILHLMSDLIDERLMEREMGNRENVDVLDALLDISPHEIDRNQIEQLCLDLFAAGTDTMSNTLEWAMAELLKNPHTFEKAQEELAQVIGRGKLIDEADVAKLPYLRCIVKETFRIHPQVPFLIPRKVEEDVDLYGFTIPKDSQVLVNVWAIGRDSSLWEDPLDFKPERFWESDIDVRGRDFELIPFGAGRRICPGLPLAIRMIPIALGSLINTFNWKLDGGIAPKDLDMEEKFGITLAKAQPLLAIPIPLRVAPGPFPLPIIGNLHLLGHKPHISLAQLAKKHGPIMNLKLGQINTIVISSSVLAKQVLQKQDLAFSNRFVPDALRACNHSGLSVVWLPVNNSQWRTLRKVMNSHIFSGNKLDANEHLRIKKIQDLIDYCHNCSKVGEAVDMGRASFRTSLNLISNTIFSKDLTDPFSDSAKEFKELVWNIMVEVGKPNLVDYFPLLKRIDPQGIRRRLTEYFSKVLHLISGLIDERIKERNMGNRANVDVLDALLNISPDEIDRNHIEHLCLEMFAAGTDTISNTLEWAMAELLKNPHTLEKAQKELEQIIGRGKVIDEADVAKLPYLRCIVKETFRIHPQVPFLIQRKTEEDVDFCGYTIPKDSQVLVNVWAIGRDSSLWEDPLDFKPERFWESEIDFRGRDFELIPFGAGRRICPGLPLAIRMVPVALGSLLNTFNWKLHGGIAPKDLDMEESFGITLAKTQPLLAIAILVKMEYVNILLGLLFACFMVRGVLISLRRSKRVAPGPFPLPIIGNLHLLGDRPHISLTQLAKRYGPIMNLKLGQINTVVISSSSWQNK</sequence>
<dbReference type="AlphaFoldDB" id="A0A9J6AA99"/>
<dbReference type="InterPro" id="IPR001128">
    <property type="entry name" value="Cyt_P450"/>
</dbReference>
<evidence type="ECO:0008006" key="15">
    <source>
        <dbReference type="Google" id="ProtNLM"/>
    </source>
</evidence>
<keyword evidence="5 11" id="KW-0479">Metal-binding</keyword>